<proteinExistence type="predicted"/>
<gene>
    <name evidence="1" type="ORF">PHLCEN_2v10090</name>
</gene>
<keyword evidence="2" id="KW-1185">Reference proteome</keyword>
<name>A0A2R6NNW7_9APHY</name>
<protein>
    <submittedName>
        <fullName evidence="1">Uncharacterized protein</fullName>
    </submittedName>
</protein>
<sequence length="331" mass="38141">MLDFVRTTNPSSTTGVFRRTLTQQRRWWYPKGQVKYRIPTVHPERLTPACFLDLSNLTLSRIHSDDETQLPVDLIYFYKAHIRPKFPQDTRGFLYYHAPKWAPQLAGQLRFRITPSSNPATFSSGRDLTWRGLPWHKSLFSISASRSKMLPQMLIRDGLVTEHLMATCKNRSLKNSTSIVYALHQPFHLHFNYVQNLYIINTSGGKETVDYARVTFPTDANGGRLFRGLHGSYYCNLSKFNNYPPVGGSAICRFESSQNKGKPIVVIRLVKILEDIVLSPDASNVPPMAEGDLLRGMRKIWHYEIVDGEGIRCDHRWALRYLKQYPEASFE</sequence>
<comment type="caution">
    <text evidence="1">The sequence shown here is derived from an EMBL/GenBank/DDBJ whole genome shotgun (WGS) entry which is preliminary data.</text>
</comment>
<dbReference type="Proteomes" id="UP000186601">
    <property type="component" value="Unassembled WGS sequence"/>
</dbReference>
<reference evidence="1 2" key="1">
    <citation type="submission" date="2018-02" db="EMBL/GenBank/DDBJ databases">
        <title>Genome sequence of the basidiomycete white-rot fungus Phlebia centrifuga.</title>
        <authorList>
            <person name="Granchi Z."/>
            <person name="Peng M."/>
            <person name="de Vries R.P."/>
            <person name="Hilden K."/>
            <person name="Makela M.R."/>
            <person name="Grigoriev I."/>
            <person name="Riley R."/>
        </authorList>
    </citation>
    <scope>NUCLEOTIDE SEQUENCE [LARGE SCALE GENOMIC DNA]</scope>
    <source>
        <strain evidence="1 2">FBCC195</strain>
    </source>
</reference>
<accession>A0A2R6NNW7</accession>
<evidence type="ECO:0000313" key="1">
    <source>
        <dbReference type="EMBL" id="PSR74134.1"/>
    </source>
</evidence>
<organism evidence="1 2">
    <name type="scientific">Hermanssonia centrifuga</name>
    <dbReference type="NCBI Taxonomy" id="98765"/>
    <lineage>
        <taxon>Eukaryota</taxon>
        <taxon>Fungi</taxon>
        <taxon>Dikarya</taxon>
        <taxon>Basidiomycota</taxon>
        <taxon>Agaricomycotina</taxon>
        <taxon>Agaricomycetes</taxon>
        <taxon>Polyporales</taxon>
        <taxon>Meruliaceae</taxon>
        <taxon>Hermanssonia</taxon>
    </lineage>
</organism>
<dbReference type="OrthoDB" id="2758168at2759"/>
<dbReference type="EMBL" id="MLYV02001019">
    <property type="protein sequence ID" value="PSR74134.1"/>
    <property type="molecule type" value="Genomic_DNA"/>
</dbReference>
<dbReference type="AlphaFoldDB" id="A0A2R6NNW7"/>
<evidence type="ECO:0000313" key="2">
    <source>
        <dbReference type="Proteomes" id="UP000186601"/>
    </source>
</evidence>